<gene>
    <name evidence="3" type="ORF">H9X83_04640</name>
</gene>
<dbReference type="Pfam" id="PF20906">
    <property type="entry name" value="S-Me-THD_C"/>
    <property type="match status" value="1"/>
</dbReference>
<evidence type="ECO:0000313" key="3">
    <source>
        <dbReference type="EMBL" id="MBM6877442.1"/>
    </source>
</evidence>
<evidence type="ECO:0000259" key="1">
    <source>
        <dbReference type="Pfam" id="PF06032"/>
    </source>
</evidence>
<reference evidence="3 4" key="1">
    <citation type="journal article" date="2021" name="Sci. Rep.">
        <title>The distribution of antibiotic resistance genes in chicken gut microbiota commensals.</title>
        <authorList>
            <person name="Juricova H."/>
            <person name="Matiasovicova J."/>
            <person name="Kubasova T."/>
            <person name="Cejkova D."/>
            <person name="Rychlik I."/>
        </authorList>
    </citation>
    <scope>NUCLEOTIDE SEQUENCE [LARGE SCALE GENOMIC DNA]</scope>
    <source>
        <strain evidence="3 4">An431b</strain>
    </source>
</reference>
<name>A0ABS2G987_9FIRM</name>
<feature type="domain" description="S-Me-THD N-terminal" evidence="1">
    <location>
        <begin position="12"/>
        <end position="169"/>
    </location>
</feature>
<dbReference type="Gene3D" id="3.40.1610.10">
    <property type="entry name" value="CV3147-like domain"/>
    <property type="match status" value="1"/>
</dbReference>
<comment type="caution">
    <text evidence="3">The sequence shown here is derived from an EMBL/GenBank/DDBJ whole genome shotgun (WGS) entry which is preliminary data.</text>
</comment>
<dbReference type="Pfam" id="PF06032">
    <property type="entry name" value="S-Me-THD_N"/>
    <property type="match status" value="1"/>
</dbReference>
<sequence>MIRKLNEEALINVIWGATLLGGGGGGSLQSGLDMLESYKKAHPEKAPELELITYDEMLKGEYAAVTAGMGSPQAIVGVDFSQYAINAFELLQEMAKREGKNLKYSIPVELGGFNTFVPMLISLVKGIPFVDADGAGRAVPALETLLLHVNGCATSPLAMANDVNDKITIELADPYNAPLAEKLGRDVCIEFGMKSGLSGWMVSKEDIRDRIVDGSITLVEEVGKVFRNTKDKAMLLETLAEKGIVEAKVIGKGKVEKVFTDMSGGFDYGYVLVKGEDDADYKVDFQNENLLVSKGKNGTFTPLMTVPDITCMYCIQTIPGSPVKAGMPVSNADVKEGMVVGIGAIKVNEKWFKDENHDKKWWTVWKEYMDNIKYTGDNIPFDHLK</sequence>
<evidence type="ECO:0000313" key="4">
    <source>
        <dbReference type="Proteomes" id="UP000729290"/>
    </source>
</evidence>
<dbReference type="InterPro" id="IPR048350">
    <property type="entry name" value="S-Me-THD-like_C"/>
</dbReference>
<dbReference type="Gene3D" id="2.40.390.10">
    <property type="entry name" value="CV3147-like"/>
    <property type="match status" value="1"/>
</dbReference>
<dbReference type="Proteomes" id="UP000729290">
    <property type="component" value="Unassembled WGS sequence"/>
</dbReference>
<dbReference type="SUPFAM" id="SSF160991">
    <property type="entry name" value="CV3147-like"/>
    <property type="match status" value="1"/>
</dbReference>
<proteinExistence type="predicted"/>
<dbReference type="InterPro" id="IPR024071">
    <property type="entry name" value="S-Me-THD_C_sf"/>
</dbReference>
<dbReference type="InterPro" id="IPR027479">
    <property type="entry name" value="S-Me-THD_N_sf"/>
</dbReference>
<organism evidence="3 4">
    <name type="scientific">Anaerotignum lactatifermentans</name>
    <dbReference type="NCBI Taxonomy" id="160404"/>
    <lineage>
        <taxon>Bacteria</taxon>
        <taxon>Bacillati</taxon>
        <taxon>Bacillota</taxon>
        <taxon>Clostridia</taxon>
        <taxon>Lachnospirales</taxon>
        <taxon>Anaerotignaceae</taxon>
        <taxon>Anaerotignum</taxon>
    </lineage>
</organism>
<keyword evidence="4" id="KW-1185">Reference proteome</keyword>
<protein>
    <submittedName>
        <fullName evidence="3">DUF917 domain-containing protein</fullName>
    </submittedName>
</protein>
<feature type="domain" description="S-Me-THD-like C-terminal" evidence="2">
    <location>
        <begin position="180"/>
        <end position="353"/>
    </location>
</feature>
<accession>A0ABS2G987</accession>
<dbReference type="InterPro" id="IPR010318">
    <property type="entry name" value="S-Me-THD_N"/>
</dbReference>
<evidence type="ECO:0000259" key="2">
    <source>
        <dbReference type="Pfam" id="PF20906"/>
    </source>
</evidence>
<dbReference type="RefSeq" id="WP_205133523.1">
    <property type="nucleotide sequence ID" value="NZ_JACSNT010000006.1"/>
</dbReference>
<dbReference type="EMBL" id="JACSNV010000005">
    <property type="protein sequence ID" value="MBM6877442.1"/>
    <property type="molecule type" value="Genomic_DNA"/>
</dbReference>